<keyword evidence="3" id="KW-1185">Reference proteome</keyword>
<gene>
    <name evidence="2" type="ORF">H4O21_06940</name>
</gene>
<sequence length="221" mass="25004">MIDKLANLFPHRTVRAIHLYSSMLMLLIILFFTITGITLNHQDWFSDTPPSQMTEAELPENLLKTLIPVQSTPPDSLNADSDSPDQDDVITLAAPLIHWLRDEYSVRGQEIHLDWDEEERLLVIDIQQPGGYSIAEFDLNSGEVVLEQKNAGAIHILNDLHKGRHSGPVWQLFIDLSALIMLLFTLSGFWLLLPQKKRRARLLGISGVGTGILLLMYWSTL</sequence>
<dbReference type="PANTHER" id="PTHR40115:SF1">
    <property type="entry name" value="INNER MEMBRANE PROTEIN WITH PEPSY TM HELIX"/>
    <property type="match status" value="1"/>
</dbReference>
<dbReference type="AlphaFoldDB" id="A0A839INS2"/>
<keyword evidence="1" id="KW-1133">Transmembrane helix</keyword>
<dbReference type="Proteomes" id="UP000565262">
    <property type="component" value="Unassembled WGS sequence"/>
</dbReference>
<accession>A0A839INS2</accession>
<evidence type="ECO:0000313" key="3">
    <source>
        <dbReference type="Proteomes" id="UP000565262"/>
    </source>
</evidence>
<feature type="transmembrane region" description="Helical" evidence="1">
    <location>
        <begin position="20"/>
        <end position="39"/>
    </location>
</feature>
<evidence type="ECO:0000256" key="1">
    <source>
        <dbReference type="SAM" id="Phobius"/>
    </source>
</evidence>
<protein>
    <submittedName>
        <fullName evidence="2">PepSY-associated TM helix domain-containing protein</fullName>
    </submittedName>
</protein>
<keyword evidence="1" id="KW-0812">Transmembrane</keyword>
<dbReference type="InterPro" id="IPR032307">
    <property type="entry name" value="PepSY_TM-like_2"/>
</dbReference>
<feature type="transmembrane region" description="Helical" evidence="1">
    <location>
        <begin position="169"/>
        <end position="193"/>
    </location>
</feature>
<proteinExistence type="predicted"/>
<comment type="caution">
    <text evidence="2">The sequence shown here is derived from an EMBL/GenBank/DDBJ whole genome shotgun (WGS) entry which is preliminary data.</text>
</comment>
<dbReference type="Pfam" id="PF16357">
    <property type="entry name" value="PepSY_TM_like_2"/>
    <property type="match status" value="1"/>
</dbReference>
<name>A0A839INS2_9GAMM</name>
<keyword evidence="1" id="KW-0472">Membrane</keyword>
<evidence type="ECO:0000313" key="2">
    <source>
        <dbReference type="EMBL" id="MBB1486340.1"/>
    </source>
</evidence>
<feature type="transmembrane region" description="Helical" evidence="1">
    <location>
        <begin position="200"/>
        <end position="218"/>
    </location>
</feature>
<reference evidence="2 3" key="1">
    <citation type="submission" date="2020-08" db="EMBL/GenBank/DDBJ databases">
        <title>Oceanospirillum sp. nov. isolated from marine sediment.</title>
        <authorList>
            <person name="Ji X."/>
        </authorList>
    </citation>
    <scope>NUCLEOTIDE SEQUENCE [LARGE SCALE GENOMIC DNA]</scope>
    <source>
        <strain evidence="2 3">D5</strain>
    </source>
</reference>
<dbReference type="PANTHER" id="PTHR40115">
    <property type="entry name" value="INNER MEMBRANE PROTEIN WITH PEPSY TM HELIX"/>
    <property type="match status" value="1"/>
</dbReference>
<organism evidence="2 3">
    <name type="scientific">Oceanospirillum sediminis</name>
    <dbReference type="NCBI Taxonomy" id="2760088"/>
    <lineage>
        <taxon>Bacteria</taxon>
        <taxon>Pseudomonadati</taxon>
        <taxon>Pseudomonadota</taxon>
        <taxon>Gammaproteobacteria</taxon>
        <taxon>Oceanospirillales</taxon>
        <taxon>Oceanospirillaceae</taxon>
        <taxon>Oceanospirillum</taxon>
    </lineage>
</organism>
<dbReference type="RefSeq" id="WP_182808112.1">
    <property type="nucleotide sequence ID" value="NZ_JACJFM010000006.1"/>
</dbReference>
<dbReference type="EMBL" id="JACJFM010000006">
    <property type="protein sequence ID" value="MBB1486340.1"/>
    <property type="molecule type" value="Genomic_DNA"/>
</dbReference>